<dbReference type="EMBL" id="KY474378">
    <property type="protein sequence ID" value="AQT26252.1"/>
    <property type="molecule type" value="Genomic_DNA"/>
</dbReference>
<organism evidence="19">
    <name type="scientific">Pterobdella arugamensis</name>
    <dbReference type="NCBI Taxonomy" id="3410361"/>
    <lineage>
        <taxon>Eukaryota</taxon>
        <taxon>Metazoa</taxon>
        <taxon>Spiralia</taxon>
        <taxon>Lophotrochozoa</taxon>
        <taxon>Annelida</taxon>
        <taxon>Clitellata</taxon>
        <taxon>Hirudinea</taxon>
        <taxon>Hirudinida</taxon>
        <taxon>Oceanobdelliformes</taxon>
        <taxon>Piscicolidae</taxon>
        <taxon>Pterobdella</taxon>
    </lineage>
</organism>
<dbReference type="PANTHER" id="PTHR43507:SF20">
    <property type="entry name" value="NADH-UBIQUINONE OXIDOREDUCTASE CHAIN 4"/>
    <property type="match status" value="1"/>
</dbReference>
<sequence>MLKLLIPLVGMMYSYKKNKNLFWFYQSIIMLISIMFFIMMFSSNSSLLMKSYWFMGDNMSNSLTLLTLYISSMMIMASNKIYQLKNKLNMFIISVASLNMVLILCFNMSSMIIFYFMFETSLIPTMLLVMVWGYQPERLKASFYLMIYTITASLPMLILFMMSIMNSKSTFMMKYMIMINLNLSNIMWMMFLIGFMVKVPMYITHLWLPKAHVEAPVAGSMVLAAILLKLGGYGMIRMMSLSPWSNSFISSMIISLSLIGSIITSMICVRQHDLKSLIAYSSVSHMGLMICGLMTSTKMGFYGGVMIMIAHGLTSSALFILANINYDLINSRSVMLSKNVLTFIPLLSMWWFMFSIINMSAPPSINLMSEIMLNISILYKSLMNMLPISIIMFFTGVYSLVMYTSLNHGNSNMYMNMYHNMMMSSKNLMIMHFMPIILIICKLEYIMY</sequence>
<dbReference type="GO" id="GO:0008137">
    <property type="term" value="F:NADH dehydrogenase (ubiquinone) activity"/>
    <property type="evidence" value="ECO:0007669"/>
    <property type="project" value="UniProtKB-UniRule"/>
</dbReference>
<feature type="transmembrane region" description="Helical" evidence="16">
    <location>
        <begin position="427"/>
        <end position="447"/>
    </location>
</feature>
<proteinExistence type="inferred from homology"/>
<evidence type="ECO:0000259" key="18">
    <source>
        <dbReference type="Pfam" id="PF01059"/>
    </source>
</evidence>
<feature type="transmembrane region" description="Helical" evidence="16">
    <location>
        <begin position="385"/>
        <end position="406"/>
    </location>
</feature>
<dbReference type="GO" id="GO:0042773">
    <property type="term" value="P:ATP synthesis coupled electron transport"/>
    <property type="evidence" value="ECO:0007669"/>
    <property type="project" value="InterPro"/>
</dbReference>
<dbReference type="GO" id="GO:0015990">
    <property type="term" value="P:electron transport coupled proton transport"/>
    <property type="evidence" value="ECO:0007669"/>
    <property type="project" value="TreeGrafter"/>
</dbReference>
<feature type="domain" description="NADH:ubiquinone oxidoreductase chain 4 N-terminal" evidence="18">
    <location>
        <begin position="1"/>
        <end position="105"/>
    </location>
</feature>
<evidence type="ECO:0000256" key="9">
    <source>
        <dbReference type="ARBA" id="ARBA00022982"/>
    </source>
</evidence>
<geneLocation type="mitochondrion" evidence="19"/>
<evidence type="ECO:0000259" key="17">
    <source>
        <dbReference type="Pfam" id="PF00361"/>
    </source>
</evidence>
<dbReference type="Pfam" id="PF01059">
    <property type="entry name" value="Oxidored_q5_N"/>
    <property type="match status" value="1"/>
</dbReference>
<feature type="transmembrane region" description="Helical" evidence="16">
    <location>
        <begin position="215"/>
        <end position="236"/>
    </location>
</feature>
<comment type="subcellular location">
    <subcellularLocation>
        <location evidence="1 16">Mitochondrion membrane</location>
        <topology evidence="1 16">Multi-pass membrane protein</topology>
    </subcellularLocation>
</comment>
<feature type="domain" description="NADH:quinone oxidoreductase/Mrp antiporter transmembrane" evidence="17">
    <location>
        <begin position="110"/>
        <end position="389"/>
    </location>
</feature>
<keyword evidence="5 16" id="KW-0813">Transport</keyword>
<evidence type="ECO:0000256" key="14">
    <source>
        <dbReference type="ARBA" id="ARBA00023136"/>
    </source>
</evidence>
<feature type="transmembrane region" description="Helical" evidence="16">
    <location>
        <begin position="88"/>
        <end position="106"/>
    </location>
</feature>
<evidence type="ECO:0000256" key="11">
    <source>
        <dbReference type="ARBA" id="ARBA00023027"/>
    </source>
</evidence>
<protein>
    <recommendedName>
        <fullName evidence="4 16">NADH-ubiquinone oxidoreductase chain 4</fullName>
        <ecNumber evidence="3 16">7.1.1.2</ecNumber>
    </recommendedName>
</protein>
<evidence type="ECO:0000256" key="15">
    <source>
        <dbReference type="ARBA" id="ARBA00049551"/>
    </source>
</evidence>
<dbReference type="Pfam" id="PF00361">
    <property type="entry name" value="Proton_antipo_M"/>
    <property type="match status" value="1"/>
</dbReference>
<dbReference type="GeneID" id="33362757"/>
<evidence type="ECO:0000256" key="3">
    <source>
        <dbReference type="ARBA" id="ARBA00012944"/>
    </source>
</evidence>
<evidence type="ECO:0000256" key="10">
    <source>
        <dbReference type="ARBA" id="ARBA00022989"/>
    </source>
</evidence>
<keyword evidence="13 16" id="KW-0496">Mitochondrion</keyword>
<feature type="transmembrane region" description="Helical" evidence="16">
    <location>
        <begin position="59"/>
        <end position="76"/>
    </location>
</feature>
<evidence type="ECO:0000256" key="8">
    <source>
        <dbReference type="ARBA" id="ARBA00022967"/>
    </source>
</evidence>
<feature type="transmembrane region" description="Helical" evidence="16">
    <location>
        <begin position="276"/>
        <end position="295"/>
    </location>
</feature>
<dbReference type="InterPro" id="IPR000260">
    <property type="entry name" value="NADH4_N"/>
</dbReference>
<comment type="similarity">
    <text evidence="2 16">Belongs to the complex I subunit 4 family.</text>
</comment>
<keyword evidence="10 16" id="KW-1133">Transmembrane helix</keyword>
<evidence type="ECO:0000313" key="19">
    <source>
        <dbReference type="EMBL" id="AQT26252.1"/>
    </source>
</evidence>
<dbReference type="GO" id="GO:0003954">
    <property type="term" value="F:NADH dehydrogenase activity"/>
    <property type="evidence" value="ECO:0007669"/>
    <property type="project" value="TreeGrafter"/>
</dbReference>
<dbReference type="InterPro" id="IPR003918">
    <property type="entry name" value="NADH_UbQ_OxRdtase"/>
</dbReference>
<evidence type="ECO:0000256" key="5">
    <source>
        <dbReference type="ARBA" id="ARBA00022448"/>
    </source>
</evidence>
<feature type="transmembrane region" description="Helical" evidence="16">
    <location>
        <begin position="112"/>
        <end position="131"/>
    </location>
</feature>
<evidence type="ECO:0000256" key="6">
    <source>
        <dbReference type="ARBA" id="ARBA00022660"/>
    </source>
</evidence>
<feature type="transmembrane region" description="Helical" evidence="16">
    <location>
        <begin position="143"/>
        <end position="165"/>
    </location>
</feature>
<feature type="transmembrane region" description="Helical" evidence="16">
    <location>
        <begin position="248"/>
        <end position="269"/>
    </location>
</feature>
<feature type="transmembrane region" description="Helical" evidence="16">
    <location>
        <begin position="21"/>
        <end position="39"/>
    </location>
</feature>
<dbReference type="GO" id="GO:0048039">
    <property type="term" value="F:ubiquinone binding"/>
    <property type="evidence" value="ECO:0007669"/>
    <property type="project" value="TreeGrafter"/>
</dbReference>
<feature type="transmembrane region" description="Helical" evidence="16">
    <location>
        <begin position="343"/>
        <end position="365"/>
    </location>
</feature>
<evidence type="ECO:0000256" key="4">
    <source>
        <dbReference type="ARBA" id="ARBA00021006"/>
    </source>
</evidence>
<evidence type="ECO:0000256" key="12">
    <source>
        <dbReference type="ARBA" id="ARBA00023075"/>
    </source>
</evidence>
<feature type="transmembrane region" description="Helical" evidence="16">
    <location>
        <begin position="185"/>
        <end position="203"/>
    </location>
</feature>
<dbReference type="GO" id="GO:0031966">
    <property type="term" value="C:mitochondrial membrane"/>
    <property type="evidence" value="ECO:0007669"/>
    <property type="project" value="UniProtKB-SubCell"/>
</dbReference>
<keyword evidence="6 16" id="KW-0679">Respiratory chain</keyword>
<gene>
    <name evidence="19" type="primary">ND4</name>
</gene>
<evidence type="ECO:0000256" key="1">
    <source>
        <dbReference type="ARBA" id="ARBA00004225"/>
    </source>
</evidence>
<keyword evidence="11 16" id="KW-0520">NAD</keyword>
<evidence type="ECO:0000256" key="7">
    <source>
        <dbReference type="ARBA" id="ARBA00022692"/>
    </source>
</evidence>
<dbReference type="EC" id="7.1.1.2" evidence="3 16"/>
<comment type="function">
    <text evidence="16">Core subunit of the mitochondrial membrane respiratory chain NADH dehydrogenase (Complex I) which catalyzes electron transfer from NADH through the respiratory chain, using ubiquinone as an electron acceptor. Essential for the catalytic activity and assembly of complex I.</text>
</comment>
<reference evidence="19" key="1">
    <citation type="submission" date="2017-01" db="EMBL/GenBank/DDBJ databases">
        <authorList>
            <person name="Mah S.A."/>
            <person name="Swanson W.J."/>
            <person name="Moy G.W."/>
            <person name="Vacquier V.D."/>
        </authorList>
    </citation>
    <scope>NUCLEOTIDE SEQUENCE</scope>
</reference>
<dbReference type="PANTHER" id="PTHR43507">
    <property type="entry name" value="NADH-UBIQUINONE OXIDOREDUCTASE CHAIN 4"/>
    <property type="match status" value="1"/>
</dbReference>
<keyword evidence="12 16" id="KW-0830">Ubiquinone</keyword>
<comment type="catalytic activity">
    <reaction evidence="15 16">
        <text>a ubiquinone + NADH + 5 H(+)(in) = a ubiquinol + NAD(+) + 4 H(+)(out)</text>
        <dbReference type="Rhea" id="RHEA:29091"/>
        <dbReference type="Rhea" id="RHEA-COMP:9565"/>
        <dbReference type="Rhea" id="RHEA-COMP:9566"/>
        <dbReference type="ChEBI" id="CHEBI:15378"/>
        <dbReference type="ChEBI" id="CHEBI:16389"/>
        <dbReference type="ChEBI" id="CHEBI:17976"/>
        <dbReference type="ChEBI" id="CHEBI:57540"/>
        <dbReference type="ChEBI" id="CHEBI:57945"/>
        <dbReference type="EC" id="7.1.1.2"/>
    </reaction>
</comment>
<keyword evidence="9 16" id="KW-0249">Electron transport</keyword>
<evidence type="ECO:0000256" key="16">
    <source>
        <dbReference type="RuleBase" id="RU003297"/>
    </source>
</evidence>
<keyword evidence="14 16" id="KW-0472">Membrane</keyword>
<dbReference type="InterPro" id="IPR001750">
    <property type="entry name" value="ND/Mrp_TM"/>
</dbReference>
<keyword evidence="8" id="KW-1278">Translocase</keyword>
<feature type="transmembrane region" description="Helical" evidence="16">
    <location>
        <begin position="301"/>
        <end position="322"/>
    </location>
</feature>
<dbReference type="PRINTS" id="PR01437">
    <property type="entry name" value="NUOXDRDTASE4"/>
</dbReference>
<keyword evidence="7 16" id="KW-0812">Transmembrane</keyword>
<evidence type="ECO:0000256" key="2">
    <source>
        <dbReference type="ARBA" id="ARBA00009025"/>
    </source>
</evidence>
<dbReference type="AlphaFoldDB" id="A0A343B6W9"/>
<evidence type="ECO:0000256" key="13">
    <source>
        <dbReference type="ARBA" id="ARBA00023128"/>
    </source>
</evidence>
<dbReference type="RefSeq" id="YP_009400214.1">
    <property type="nucleotide sequence ID" value="NC_035308.1"/>
</dbReference>
<name>A0A343B6W9_9ANNE</name>
<dbReference type="CTD" id="4538"/>
<accession>A0A343B6W9</accession>